<dbReference type="HOGENOM" id="CLU_1149969_0_0_11"/>
<dbReference type="EMBL" id="AWSI01000041">
    <property type="protein sequence ID" value="ERH29770.1"/>
    <property type="molecule type" value="Genomic_DNA"/>
</dbReference>
<gene>
    <name evidence="1" type="ORF">HMPREF9244_01570</name>
</gene>
<protein>
    <submittedName>
        <fullName evidence="1">Uncharacterized protein</fullName>
    </submittedName>
</protein>
<accession>U1QQG6</accession>
<dbReference type="PATRIC" id="fig|1321816.3.peg.1387"/>
<organism evidence="1 2">
    <name type="scientific">Alloscardovia omnicolens F0580</name>
    <dbReference type="NCBI Taxonomy" id="1321816"/>
    <lineage>
        <taxon>Bacteria</taxon>
        <taxon>Bacillati</taxon>
        <taxon>Actinomycetota</taxon>
        <taxon>Actinomycetes</taxon>
        <taxon>Bifidobacteriales</taxon>
        <taxon>Bifidobacteriaceae</taxon>
        <taxon>Alloscardovia</taxon>
    </lineage>
</organism>
<dbReference type="Proteomes" id="UP000016519">
    <property type="component" value="Unassembled WGS sequence"/>
</dbReference>
<sequence>MELKNMDNSFLNDEEKQQFARQLAGWSMLLELRMLADKQAKLDTPNLRTGNKANAPTPINFNLDELYEQCSLLLSNMATLCTVHHDSRWENNLLYLQSHVDGLIVKDGFPPLYARFILLNAKLCKALARPEDRILAGKCVKCGREVYAAKHDLETHCEYCGMLNDLTTLRAELKNQREQLLKNRSLYGSLKQLTQIVNMVNETSFTASQVRQLIRNRTIRGLKIGGQYWSVDSDTIRLDRE</sequence>
<keyword evidence="2" id="KW-1185">Reference proteome</keyword>
<evidence type="ECO:0000313" key="1">
    <source>
        <dbReference type="EMBL" id="ERH29770.1"/>
    </source>
</evidence>
<evidence type="ECO:0000313" key="2">
    <source>
        <dbReference type="Proteomes" id="UP000016519"/>
    </source>
</evidence>
<comment type="caution">
    <text evidence="1">The sequence shown here is derived from an EMBL/GenBank/DDBJ whole genome shotgun (WGS) entry which is preliminary data.</text>
</comment>
<reference evidence="1 2" key="1">
    <citation type="submission" date="2013-08" db="EMBL/GenBank/DDBJ databases">
        <authorList>
            <person name="Weinstock G."/>
            <person name="Sodergren E."/>
            <person name="Wylie T."/>
            <person name="Fulton L."/>
            <person name="Fulton R."/>
            <person name="Fronick C."/>
            <person name="O'Laughlin M."/>
            <person name="Godfrey J."/>
            <person name="Miner T."/>
            <person name="Herter B."/>
            <person name="Appelbaum E."/>
            <person name="Cordes M."/>
            <person name="Lek S."/>
            <person name="Wollam A."/>
            <person name="Pepin K.H."/>
            <person name="Palsikar V.B."/>
            <person name="Mitreva M."/>
            <person name="Wilson R.K."/>
        </authorList>
    </citation>
    <scope>NUCLEOTIDE SEQUENCE [LARGE SCALE GENOMIC DNA]</scope>
    <source>
        <strain evidence="1 2">F0580</strain>
    </source>
</reference>
<name>U1QQG6_9BIFI</name>
<proteinExistence type="predicted"/>
<dbReference type="AlphaFoldDB" id="U1QQG6"/>